<proteinExistence type="inferred from homology"/>
<dbReference type="AlphaFoldDB" id="A0A0C2VJT7"/>
<evidence type="ECO:0000313" key="11">
    <source>
        <dbReference type="Proteomes" id="UP000031972"/>
    </source>
</evidence>
<evidence type="ECO:0000256" key="1">
    <source>
        <dbReference type="ARBA" id="ARBA00005765"/>
    </source>
</evidence>
<comment type="similarity">
    <text evidence="1">Belongs to the xylose isomerase family.</text>
</comment>
<dbReference type="PATRIC" id="fig|220754.4.peg.1202"/>
<dbReference type="InterPro" id="IPR001998">
    <property type="entry name" value="Xylose_isomerase"/>
</dbReference>
<accession>A0A0C2VJT7</accession>
<dbReference type="Gene3D" id="3.20.20.150">
    <property type="entry name" value="Divalent-metal-dependent TIM barrel enzymes"/>
    <property type="match status" value="1"/>
</dbReference>
<keyword evidence="8" id="KW-0119">Carbohydrate metabolism</keyword>
<gene>
    <name evidence="10" type="ORF">KR50_11820</name>
</gene>
<keyword evidence="5" id="KW-0859">Xylose metabolism</keyword>
<reference evidence="10 11" key="1">
    <citation type="submission" date="2015-01" db="EMBL/GenBank/DDBJ databases">
        <title>Jeotgalibacillus campisalis genome sequencing.</title>
        <authorList>
            <person name="Goh K.M."/>
            <person name="Chan K.-G."/>
            <person name="Yaakop A.S."/>
            <person name="Ee R."/>
            <person name="Gan H.M."/>
            <person name="Chan C.S."/>
        </authorList>
    </citation>
    <scope>NUCLEOTIDE SEQUENCE [LARGE SCALE GENOMIC DNA]</scope>
    <source>
        <strain evidence="10 11">SF-57</strain>
    </source>
</reference>
<dbReference type="GO" id="GO:0046872">
    <property type="term" value="F:metal ion binding"/>
    <property type="evidence" value="ECO:0007669"/>
    <property type="project" value="UniProtKB-KW"/>
</dbReference>
<dbReference type="SUPFAM" id="SSF51658">
    <property type="entry name" value="Xylose isomerase-like"/>
    <property type="match status" value="1"/>
</dbReference>
<comment type="subunit">
    <text evidence="2">Homotetramer.</text>
</comment>
<keyword evidence="11" id="KW-1185">Reference proteome</keyword>
<name>A0A0C2VJT7_9BACL</name>
<keyword evidence="6" id="KW-0479">Metal-binding</keyword>
<organism evidence="10 11">
    <name type="scientific">Jeotgalibacillus campisalis</name>
    <dbReference type="NCBI Taxonomy" id="220754"/>
    <lineage>
        <taxon>Bacteria</taxon>
        <taxon>Bacillati</taxon>
        <taxon>Bacillota</taxon>
        <taxon>Bacilli</taxon>
        <taxon>Bacillales</taxon>
        <taxon>Caryophanaceae</taxon>
        <taxon>Jeotgalibacillus</taxon>
    </lineage>
</organism>
<evidence type="ECO:0000313" key="10">
    <source>
        <dbReference type="EMBL" id="KIL49147.1"/>
    </source>
</evidence>
<evidence type="ECO:0000256" key="9">
    <source>
        <dbReference type="ARBA" id="ARBA00033659"/>
    </source>
</evidence>
<dbReference type="PROSITE" id="PS51415">
    <property type="entry name" value="XYLOSE_ISOMERASE"/>
    <property type="match status" value="1"/>
</dbReference>
<evidence type="ECO:0000256" key="3">
    <source>
        <dbReference type="ARBA" id="ARBA00011958"/>
    </source>
</evidence>
<evidence type="ECO:0000256" key="7">
    <source>
        <dbReference type="ARBA" id="ARBA00023235"/>
    </source>
</evidence>
<dbReference type="EMBL" id="JXRR01000010">
    <property type="protein sequence ID" value="KIL49147.1"/>
    <property type="molecule type" value="Genomic_DNA"/>
</dbReference>
<evidence type="ECO:0000256" key="2">
    <source>
        <dbReference type="ARBA" id="ARBA00011881"/>
    </source>
</evidence>
<protein>
    <recommendedName>
        <fullName evidence="4">Xylose isomerase</fullName>
        <ecNumber evidence="3">5.3.1.5</ecNumber>
    </recommendedName>
</protein>
<dbReference type="GO" id="GO:0042732">
    <property type="term" value="P:D-xylose metabolic process"/>
    <property type="evidence" value="ECO:0007669"/>
    <property type="project" value="UniProtKB-KW"/>
</dbReference>
<dbReference type="Proteomes" id="UP000031972">
    <property type="component" value="Unassembled WGS sequence"/>
</dbReference>
<sequence length="83" mass="9573">MAYFSNVKQIDFEGAQSTNPFAFKFYNPEETFQGKTMEEYLRFGVAYWHTFTMDGSDPFGAGTMSRQWDRYSGMDLAVLELPA</sequence>
<evidence type="ECO:0000256" key="6">
    <source>
        <dbReference type="ARBA" id="ARBA00022723"/>
    </source>
</evidence>
<evidence type="ECO:0000256" key="5">
    <source>
        <dbReference type="ARBA" id="ARBA00022629"/>
    </source>
</evidence>
<comment type="catalytic activity">
    <reaction evidence="9">
        <text>alpha-D-xylose = alpha-D-xylulofuranose</text>
        <dbReference type="Rhea" id="RHEA:22816"/>
        <dbReference type="ChEBI" id="CHEBI:28518"/>
        <dbReference type="ChEBI" id="CHEBI:188998"/>
        <dbReference type="EC" id="5.3.1.5"/>
    </reaction>
</comment>
<dbReference type="GO" id="GO:0009045">
    <property type="term" value="F:xylose isomerase activity"/>
    <property type="evidence" value="ECO:0007669"/>
    <property type="project" value="UniProtKB-EC"/>
</dbReference>
<evidence type="ECO:0000256" key="8">
    <source>
        <dbReference type="ARBA" id="ARBA00023277"/>
    </source>
</evidence>
<comment type="caution">
    <text evidence="10">The sequence shown here is derived from an EMBL/GenBank/DDBJ whole genome shotgun (WGS) entry which is preliminary data.</text>
</comment>
<dbReference type="PANTHER" id="PTHR48408">
    <property type="match status" value="1"/>
</dbReference>
<dbReference type="InterPro" id="IPR036237">
    <property type="entry name" value="Xyl_isomerase-like_sf"/>
</dbReference>
<keyword evidence="7 10" id="KW-0413">Isomerase</keyword>
<evidence type="ECO:0000256" key="4">
    <source>
        <dbReference type="ARBA" id="ARBA00018232"/>
    </source>
</evidence>
<dbReference type="PANTHER" id="PTHR48408:SF1">
    <property type="entry name" value="XYLOSE ISOMERASE"/>
    <property type="match status" value="1"/>
</dbReference>
<dbReference type="EC" id="5.3.1.5" evidence="3"/>